<evidence type="ECO:0000313" key="3">
    <source>
        <dbReference type="Proteomes" id="UP000186817"/>
    </source>
</evidence>
<keyword evidence="3" id="KW-1185">Reference proteome</keyword>
<dbReference type="EMBL" id="LSRX01002620">
    <property type="protein sequence ID" value="OLP75284.1"/>
    <property type="molecule type" value="Genomic_DNA"/>
</dbReference>
<proteinExistence type="predicted"/>
<comment type="caution">
    <text evidence="2">The sequence shown here is derived from an EMBL/GenBank/DDBJ whole genome shotgun (WGS) entry which is preliminary data.</text>
</comment>
<dbReference type="OrthoDB" id="413022at2759"/>
<feature type="region of interest" description="Disordered" evidence="1">
    <location>
        <begin position="341"/>
        <end position="372"/>
    </location>
</feature>
<dbReference type="Proteomes" id="UP000186817">
    <property type="component" value="Unassembled WGS sequence"/>
</dbReference>
<dbReference type="AlphaFoldDB" id="A0A1Q9BXC0"/>
<evidence type="ECO:0000256" key="1">
    <source>
        <dbReference type="SAM" id="MobiDB-lite"/>
    </source>
</evidence>
<sequence length="696" mass="78063">MEASKKLSPLMKHGLLPPNWKLLIYRSVVQSILMYAMDSLLLTPAQLTKMATFMPSAAYRHTRGKVQLDSVLKAVRGGLPKKPWPTWEEKLTLNRRAAMAKWEALVWKNKDSFEVARNVFRDSSAGRQADLSQALVDCFAGKASATLHSRVGPLLRYVHFLSREHSDPFPLDEGKLYMFMDRYCRYLPVVAPVLGVRSDPWGVVWHELLLKLGVTLREGWPLLPVPMLGGGYQQAPVSPEHAGRLLRELLRRELGDAESISALGTHSLKRTVLSWLAKYGLPREVRTILGYHSSDCGTEIVYARDTLSGPLRQMQEVLEAVTFGRFRPDATRSGYFASEKLARDREPQDELDSSSCGSDDEEAPDYAEDEGASDALARPFKGEPLTCDQANLIDYTILEEWHQRLMRARLQDVPLGYVRPSFKQLLRADQRLFAELQDRSRTGIQSDANGRPLDKLLPQVMDLTEVTMLMQPLPAPSASSFDVVEKPWVGKERLFPYGKFKDGKGKGKTKTKRTGVLPKALVGCYSCTASGENICYDFNINGCSRAVKNNRQSAGTGGNLCLHHDTKADCELDLFRAAYEPIRDAFISRRPLRTTHKIHIFKPESFGRRASPACKAVWPDVDLFRDIKSGFSLVGSAGVTGVFETSFKAAEFTEDELDSRAKFLRPALWGKIASSAASEFEDELWQKTLDERDKKG</sequence>
<reference evidence="2 3" key="1">
    <citation type="submission" date="2016-02" db="EMBL/GenBank/DDBJ databases">
        <title>Genome analysis of coral dinoflagellate symbionts highlights evolutionary adaptations to a symbiotic lifestyle.</title>
        <authorList>
            <person name="Aranda M."/>
            <person name="Li Y."/>
            <person name="Liew Y.J."/>
            <person name="Baumgarten S."/>
            <person name="Simakov O."/>
            <person name="Wilson M."/>
            <person name="Piel J."/>
            <person name="Ashoor H."/>
            <person name="Bougouffa S."/>
            <person name="Bajic V.B."/>
            <person name="Ryu T."/>
            <person name="Ravasi T."/>
            <person name="Bayer T."/>
            <person name="Micklem G."/>
            <person name="Kim H."/>
            <person name="Bhak J."/>
            <person name="Lajeunesse T.C."/>
            <person name="Voolstra C.R."/>
        </authorList>
    </citation>
    <scope>NUCLEOTIDE SEQUENCE [LARGE SCALE GENOMIC DNA]</scope>
    <source>
        <strain evidence="2 3">CCMP2467</strain>
    </source>
</reference>
<accession>A0A1Q9BXC0</accession>
<name>A0A1Q9BXC0_SYMMI</name>
<evidence type="ECO:0000313" key="2">
    <source>
        <dbReference type="EMBL" id="OLP75284.1"/>
    </source>
</evidence>
<organism evidence="2 3">
    <name type="scientific">Symbiodinium microadriaticum</name>
    <name type="common">Dinoflagellate</name>
    <name type="synonym">Zooxanthella microadriatica</name>
    <dbReference type="NCBI Taxonomy" id="2951"/>
    <lineage>
        <taxon>Eukaryota</taxon>
        <taxon>Sar</taxon>
        <taxon>Alveolata</taxon>
        <taxon>Dinophyceae</taxon>
        <taxon>Suessiales</taxon>
        <taxon>Symbiodiniaceae</taxon>
        <taxon>Symbiodinium</taxon>
    </lineage>
</organism>
<feature type="compositionally biased region" description="Acidic residues" evidence="1">
    <location>
        <begin position="349"/>
        <end position="372"/>
    </location>
</feature>
<gene>
    <name evidence="2" type="ORF">AK812_SmicGene44950</name>
</gene>
<protein>
    <submittedName>
        <fullName evidence="2">Uncharacterized protein</fullName>
    </submittedName>
</protein>